<accession>A0A1R3JZL4</accession>
<sequence length="30" mass="3595">MVKRRMRGESERRLEEKSMALRVSGRETES</sequence>
<comment type="caution">
    <text evidence="2">The sequence shown here is derived from an EMBL/GenBank/DDBJ whole genome shotgun (WGS) entry which is preliminary data.</text>
</comment>
<reference evidence="2 3" key="1">
    <citation type="submission" date="2013-09" db="EMBL/GenBank/DDBJ databases">
        <title>Corchorus capsularis genome sequencing.</title>
        <authorList>
            <person name="Alam M."/>
            <person name="Haque M.S."/>
            <person name="Islam M.S."/>
            <person name="Emdad E.M."/>
            <person name="Islam M.M."/>
            <person name="Ahmed B."/>
            <person name="Halim A."/>
            <person name="Hossen Q.M.M."/>
            <person name="Hossain M.Z."/>
            <person name="Ahmed R."/>
            <person name="Khan M.M."/>
            <person name="Islam R."/>
            <person name="Rashid M.M."/>
            <person name="Khan S.A."/>
            <person name="Rahman M.S."/>
            <person name="Alam M."/>
        </authorList>
    </citation>
    <scope>NUCLEOTIDE SEQUENCE [LARGE SCALE GENOMIC DNA]</scope>
    <source>
        <strain evidence="3">cv. CVL-1</strain>
        <tissue evidence="2">Whole seedling</tissue>
    </source>
</reference>
<evidence type="ECO:0000313" key="3">
    <source>
        <dbReference type="Proteomes" id="UP000188268"/>
    </source>
</evidence>
<protein>
    <submittedName>
        <fullName evidence="2">Uncharacterized protein</fullName>
    </submittedName>
</protein>
<name>A0A1R3JZL4_COCAP</name>
<dbReference type="Gramene" id="OMP00274">
    <property type="protein sequence ID" value="OMP00274"/>
    <property type="gene ID" value="CCACVL1_03408"/>
</dbReference>
<dbReference type="Proteomes" id="UP000188268">
    <property type="component" value="Unassembled WGS sequence"/>
</dbReference>
<keyword evidence="3" id="KW-1185">Reference proteome</keyword>
<organism evidence="2 3">
    <name type="scientific">Corchorus capsularis</name>
    <name type="common">Jute</name>
    <dbReference type="NCBI Taxonomy" id="210143"/>
    <lineage>
        <taxon>Eukaryota</taxon>
        <taxon>Viridiplantae</taxon>
        <taxon>Streptophyta</taxon>
        <taxon>Embryophyta</taxon>
        <taxon>Tracheophyta</taxon>
        <taxon>Spermatophyta</taxon>
        <taxon>Magnoliopsida</taxon>
        <taxon>eudicotyledons</taxon>
        <taxon>Gunneridae</taxon>
        <taxon>Pentapetalae</taxon>
        <taxon>rosids</taxon>
        <taxon>malvids</taxon>
        <taxon>Malvales</taxon>
        <taxon>Malvaceae</taxon>
        <taxon>Grewioideae</taxon>
        <taxon>Apeibeae</taxon>
        <taxon>Corchorus</taxon>
    </lineage>
</organism>
<evidence type="ECO:0000256" key="1">
    <source>
        <dbReference type="SAM" id="MobiDB-lite"/>
    </source>
</evidence>
<proteinExistence type="predicted"/>
<feature type="region of interest" description="Disordered" evidence="1">
    <location>
        <begin position="1"/>
        <end position="30"/>
    </location>
</feature>
<gene>
    <name evidence="2" type="ORF">CCACVL1_03408</name>
</gene>
<dbReference type="AlphaFoldDB" id="A0A1R3JZL4"/>
<feature type="compositionally biased region" description="Basic and acidic residues" evidence="1">
    <location>
        <begin position="7"/>
        <end position="30"/>
    </location>
</feature>
<dbReference type="EMBL" id="AWWV01006679">
    <property type="protein sequence ID" value="OMP00274.1"/>
    <property type="molecule type" value="Genomic_DNA"/>
</dbReference>
<evidence type="ECO:0000313" key="2">
    <source>
        <dbReference type="EMBL" id="OMP00274.1"/>
    </source>
</evidence>